<dbReference type="Proteomes" id="UP000183454">
    <property type="component" value="Unassembled WGS sequence"/>
</dbReference>
<feature type="signal peptide" evidence="1">
    <location>
        <begin position="1"/>
        <end position="21"/>
    </location>
</feature>
<name>A0A1H2S8S9_9PROT</name>
<reference evidence="2 3" key="1">
    <citation type="submission" date="2016-10" db="EMBL/GenBank/DDBJ databases">
        <authorList>
            <person name="de Groot N.N."/>
        </authorList>
    </citation>
    <scope>NUCLEOTIDE SEQUENCE [LARGE SCALE GENOMIC DNA]</scope>
    <source>
        <strain evidence="2 3">Nm110</strain>
    </source>
</reference>
<evidence type="ECO:0000313" key="2">
    <source>
        <dbReference type="EMBL" id="SDW28051.1"/>
    </source>
</evidence>
<keyword evidence="1" id="KW-0732">Signal</keyword>
<proteinExistence type="predicted"/>
<sequence>MKRTFLPAFFALYMASPLIMANDNKPVIELTTTQMDSVTAGAFAFAEANTAGFLATSATQTNAFEYGSSRGGGVSAAGAGAIASGNDPSTQMNVGTSGPSSNTFQTSWDFQGSALNFGFSGAISFPQ</sequence>
<accession>A0A1H2S8S9</accession>
<dbReference type="AlphaFoldDB" id="A0A1H2S8S9"/>
<feature type="chain" id="PRO_5010367453" evidence="1">
    <location>
        <begin position="22"/>
        <end position="127"/>
    </location>
</feature>
<evidence type="ECO:0000256" key="1">
    <source>
        <dbReference type="SAM" id="SignalP"/>
    </source>
</evidence>
<gene>
    <name evidence="2" type="ORF">SAMN05421882_100693</name>
</gene>
<protein>
    <submittedName>
        <fullName evidence="2">Uncharacterized protein</fullName>
    </submittedName>
</protein>
<dbReference type="RefSeq" id="WP_074665736.1">
    <property type="nucleotide sequence ID" value="NZ_FNNH01000006.1"/>
</dbReference>
<dbReference type="EMBL" id="FNNH01000006">
    <property type="protein sequence ID" value="SDW28051.1"/>
    <property type="molecule type" value="Genomic_DNA"/>
</dbReference>
<organism evidence="2 3">
    <name type="scientific">Nitrosomonas communis</name>
    <dbReference type="NCBI Taxonomy" id="44574"/>
    <lineage>
        <taxon>Bacteria</taxon>
        <taxon>Pseudomonadati</taxon>
        <taxon>Pseudomonadota</taxon>
        <taxon>Betaproteobacteria</taxon>
        <taxon>Nitrosomonadales</taxon>
        <taxon>Nitrosomonadaceae</taxon>
        <taxon>Nitrosomonas</taxon>
    </lineage>
</organism>
<evidence type="ECO:0000313" key="3">
    <source>
        <dbReference type="Proteomes" id="UP000183454"/>
    </source>
</evidence>